<feature type="transmembrane region" description="Helical" evidence="3">
    <location>
        <begin position="33"/>
        <end position="53"/>
    </location>
</feature>
<name>A0A494XF28_9BURK</name>
<dbReference type="PANTHER" id="PTHR45138:SF9">
    <property type="entry name" value="DIGUANYLATE CYCLASE DGCM-RELATED"/>
    <property type="match status" value="1"/>
</dbReference>
<protein>
    <recommendedName>
        <fullName evidence="1">diguanylate cyclase</fullName>
        <ecNumber evidence="1">2.7.7.65</ecNumber>
    </recommendedName>
</protein>
<dbReference type="PANTHER" id="PTHR45138">
    <property type="entry name" value="REGULATORY COMPONENTS OF SENSORY TRANSDUCTION SYSTEM"/>
    <property type="match status" value="1"/>
</dbReference>
<feature type="transmembrane region" description="Helical" evidence="3">
    <location>
        <begin position="59"/>
        <end position="78"/>
    </location>
</feature>
<dbReference type="EMBL" id="RBZV01000003">
    <property type="protein sequence ID" value="RKP49108.1"/>
    <property type="molecule type" value="Genomic_DNA"/>
</dbReference>
<comment type="caution">
    <text evidence="5">The sequence shown here is derived from an EMBL/GenBank/DDBJ whole genome shotgun (WGS) entry which is preliminary data.</text>
</comment>
<dbReference type="EC" id="2.7.7.65" evidence="1"/>
<evidence type="ECO:0000313" key="5">
    <source>
        <dbReference type="EMBL" id="RKP49108.1"/>
    </source>
</evidence>
<keyword evidence="6" id="KW-1185">Reference proteome</keyword>
<dbReference type="Gene3D" id="3.30.70.270">
    <property type="match status" value="1"/>
</dbReference>
<dbReference type="GO" id="GO:0052621">
    <property type="term" value="F:diguanylate cyclase activity"/>
    <property type="evidence" value="ECO:0007669"/>
    <property type="project" value="UniProtKB-EC"/>
</dbReference>
<keyword evidence="3" id="KW-1133">Transmembrane helix</keyword>
<evidence type="ECO:0000313" key="6">
    <source>
        <dbReference type="Proteomes" id="UP000280434"/>
    </source>
</evidence>
<evidence type="ECO:0000256" key="3">
    <source>
        <dbReference type="SAM" id="Phobius"/>
    </source>
</evidence>
<dbReference type="CDD" id="cd01949">
    <property type="entry name" value="GGDEF"/>
    <property type="match status" value="1"/>
</dbReference>
<reference evidence="5 6" key="1">
    <citation type="submission" date="2018-10" db="EMBL/GenBank/DDBJ databases">
        <title>Paraburkholderia sp. 7MK8-2, isolated from soil.</title>
        <authorList>
            <person name="Gao Z.-H."/>
            <person name="Qiu L.-H."/>
        </authorList>
    </citation>
    <scope>NUCLEOTIDE SEQUENCE [LARGE SCALE GENOMIC DNA]</scope>
    <source>
        <strain evidence="5 6">7MK8-2</strain>
    </source>
</reference>
<dbReference type="InterPro" id="IPR050469">
    <property type="entry name" value="Diguanylate_Cyclase"/>
</dbReference>
<keyword evidence="3" id="KW-0812">Transmembrane</keyword>
<dbReference type="Proteomes" id="UP000280434">
    <property type="component" value="Unassembled WGS sequence"/>
</dbReference>
<dbReference type="PROSITE" id="PS50887">
    <property type="entry name" value="GGDEF"/>
    <property type="match status" value="1"/>
</dbReference>
<comment type="catalytic activity">
    <reaction evidence="2">
        <text>2 GTP = 3',3'-c-di-GMP + 2 diphosphate</text>
        <dbReference type="Rhea" id="RHEA:24898"/>
        <dbReference type="ChEBI" id="CHEBI:33019"/>
        <dbReference type="ChEBI" id="CHEBI:37565"/>
        <dbReference type="ChEBI" id="CHEBI:58805"/>
        <dbReference type="EC" id="2.7.7.65"/>
    </reaction>
</comment>
<evidence type="ECO:0000259" key="4">
    <source>
        <dbReference type="PROSITE" id="PS50887"/>
    </source>
</evidence>
<dbReference type="SUPFAM" id="SSF55073">
    <property type="entry name" value="Nucleotide cyclase"/>
    <property type="match status" value="1"/>
</dbReference>
<dbReference type="InterPro" id="IPR000160">
    <property type="entry name" value="GGDEF_dom"/>
</dbReference>
<proteinExistence type="predicted"/>
<feature type="transmembrane region" description="Helical" evidence="3">
    <location>
        <begin position="190"/>
        <end position="210"/>
    </location>
</feature>
<organism evidence="5 6">
    <name type="scientific">Trinickia fusca</name>
    <dbReference type="NCBI Taxonomy" id="2419777"/>
    <lineage>
        <taxon>Bacteria</taxon>
        <taxon>Pseudomonadati</taxon>
        <taxon>Pseudomonadota</taxon>
        <taxon>Betaproteobacteria</taxon>
        <taxon>Burkholderiales</taxon>
        <taxon>Burkholderiaceae</taxon>
        <taxon>Trinickia</taxon>
    </lineage>
</organism>
<gene>
    <name evidence="5" type="ORF">D7S89_09915</name>
</gene>
<feature type="transmembrane region" description="Helical" evidence="3">
    <location>
        <begin position="150"/>
        <end position="170"/>
    </location>
</feature>
<feature type="transmembrane region" description="Helical" evidence="3">
    <location>
        <begin position="90"/>
        <end position="111"/>
    </location>
</feature>
<dbReference type="RefSeq" id="WP_121277497.1">
    <property type="nucleotide sequence ID" value="NZ_RBZV01000003.1"/>
</dbReference>
<sequence>MFSPVALVGIAIMSCVMSVAVLGSLLRASVQGLTRWFAAYSILTLAFLLLLIGPTPQPPLAAIVGANVLLIVAAFMILQGTRQFFGRPATSWLECAGVGALLVGVVHGAFVSPDLSVRVAITSGFFGYVRVVISWMACRLRPANRPRYSYWFVSGAALAGALVHLARFFVYGFGHGQQTSVFDPSALNVTFLGLGILSLPCLSIGMVMLAHDRLAQRMERLATIDELTGAFVRRAFFAQAQGLLSHARAAHEPLSVAILDLDHFKSINDRFGHAAGDQALASFAAVIQLRMRPGDLFGRLGGEEFALVFPDTGKDEAIALTNALRIEVETSLRGEAACTFSAGVEACEAGDTLTVAMARADAALYAAKAMGRNCVMMASGSEPAAEGLDAA</sequence>
<dbReference type="SMART" id="SM00267">
    <property type="entry name" value="GGDEF"/>
    <property type="match status" value="1"/>
</dbReference>
<keyword evidence="3" id="KW-0472">Membrane</keyword>
<feature type="transmembrane region" description="Helical" evidence="3">
    <location>
        <begin position="117"/>
        <end position="138"/>
    </location>
</feature>
<accession>A0A494XF28</accession>
<feature type="domain" description="GGDEF" evidence="4">
    <location>
        <begin position="252"/>
        <end position="380"/>
    </location>
</feature>
<dbReference type="OrthoDB" id="9813903at2"/>
<dbReference type="Pfam" id="PF00990">
    <property type="entry name" value="GGDEF"/>
    <property type="match status" value="1"/>
</dbReference>
<feature type="transmembrane region" description="Helical" evidence="3">
    <location>
        <begin position="6"/>
        <end position="26"/>
    </location>
</feature>
<dbReference type="AlphaFoldDB" id="A0A494XF28"/>
<dbReference type="FunFam" id="3.30.70.270:FF:000001">
    <property type="entry name" value="Diguanylate cyclase domain protein"/>
    <property type="match status" value="1"/>
</dbReference>
<dbReference type="NCBIfam" id="TIGR00254">
    <property type="entry name" value="GGDEF"/>
    <property type="match status" value="1"/>
</dbReference>
<dbReference type="InterPro" id="IPR043128">
    <property type="entry name" value="Rev_trsase/Diguanyl_cyclase"/>
</dbReference>
<evidence type="ECO:0000256" key="1">
    <source>
        <dbReference type="ARBA" id="ARBA00012528"/>
    </source>
</evidence>
<dbReference type="InterPro" id="IPR029787">
    <property type="entry name" value="Nucleotide_cyclase"/>
</dbReference>
<evidence type="ECO:0000256" key="2">
    <source>
        <dbReference type="ARBA" id="ARBA00034247"/>
    </source>
</evidence>